<gene>
    <name evidence="5" type="ORF">HNQ40_001084</name>
</gene>
<keyword evidence="5" id="KW-0012">Acyltransferase</keyword>
<dbReference type="SUPFAM" id="SSF53901">
    <property type="entry name" value="Thiolase-like"/>
    <property type="match status" value="2"/>
</dbReference>
<accession>A0A7X0H4S6</accession>
<protein>
    <submittedName>
        <fullName evidence="5">3-oxoacyl-[acyl-carrier-protein] synthase II</fullName>
        <ecNumber evidence="5">2.3.1.179</ecNumber>
    </submittedName>
</protein>
<dbReference type="GO" id="GO:0005829">
    <property type="term" value="C:cytosol"/>
    <property type="evidence" value="ECO:0007669"/>
    <property type="project" value="TreeGrafter"/>
</dbReference>
<evidence type="ECO:0000259" key="4">
    <source>
        <dbReference type="PROSITE" id="PS52004"/>
    </source>
</evidence>
<organism evidence="5 6">
    <name type="scientific">Algisphaera agarilytica</name>
    <dbReference type="NCBI Taxonomy" id="1385975"/>
    <lineage>
        <taxon>Bacteria</taxon>
        <taxon>Pseudomonadati</taxon>
        <taxon>Planctomycetota</taxon>
        <taxon>Phycisphaerae</taxon>
        <taxon>Phycisphaerales</taxon>
        <taxon>Phycisphaeraceae</taxon>
        <taxon>Algisphaera</taxon>
    </lineage>
</organism>
<proteinExistence type="inferred from homology"/>
<dbReference type="InterPro" id="IPR000794">
    <property type="entry name" value="Beta-ketoacyl_synthase"/>
</dbReference>
<dbReference type="AlphaFoldDB" id="A0A7X0H4S6"/>
<dbReference type="PANTHER" id="PTHR11712">
    <property type="entry name" value="POLYKETIDE SYNTHASE-RELATED"/>
    <property type="match status" value="1"/>
</dbReference>
<name>A0A7X0H4S6_9BACT</name>
<dbReference type="PROSITE" id="PS52004">
    <property type="entry name" value="KS3_2"/>
    <property type="match status" value="1"/>
</dbReference>
<evidence type="ECO:0000256" key="2">
    <source>
        <dbReference type="ARBA" id="ARBA00022679"/>
    </source>
</evidence>
<dbReference type="InterPro" id="IPR014030">
    <property type="entry name" value="Ketoacyl_synth_N"/>
</dbReference>
<dbReference type="EC" id="2.3.1.179" evidence="5"/>
<dbReference type="InterPro" id="IPR020841">
    <property type="entry name" value="PKS_Beta-ketoAc_synthase_dom"/>
</dbReference>
<dbReference type="InterPro" id="IPR014031">
    <property type="entry name" value="Ketoacyl_synth_C"/>
</dbReference>
<dbReference type="GO" id="GO:0006633">
    <property type="term" value="P:fatty acid biosynthetic process"/>
    <property type="evidence" value="ECO:0007669"/>
    <property type="project" value="TreeGrafter"/>
</dbReference>
<keyword evidence="2 3" id="KW-0808">Transferase</keyword>
<evidence type="ECO:0000256" key="3">
    <source>
        <dbReference type="RuleBase" id="RU003694"/>
    </source>
</evidence>
<evidence type="ECO:0000313" key="6">
    <source>
        <dbReference type="Proteomes" id="UP000541810"/>
    </source>
</evidence>
<evidence type="ECO:0000256" key="1">
    <source>
        <dbReference type="ARBA" id="ARBA00008467"/>
    </source>
</evidence>
<dbReference type="Pfam" id="PF00109">
    <property type="entry name" value="ketoacyl-synt"/>
    <property type="match status" value="1"/>
</dbReference>
<comment type="similarity">
    <text evidence="1 3">Belongs to the thiolase-like superfamily. Beta-ketoacyl-ACP synthases family.</text>
</comment>
<dbReference type="Gene3D" id="3.40.47.10">
    <property type="match status" value="2"/>
</dbReference>
<dbReference type="PANTHER" id="PTHR11712:SF336">
    <property type="entry name" value="3-OXOACYL-[ACYL-CARRIER-PROTEIN] SYNTHASE, MITOCHONDRIAL"/>
    <property type="match status" value="1"/>
</dbReference>
<dbReference type="Pfam" id="PF02801">
    <property type="entry name" value="Ketoacyl-synt_C"/>
    <property type="match status" value="1"/>
</dbReference>
<sequence>MSRRVYLTGVGPVSGLGLGIEPNWTGLTEGGSAIGPVKAFDASAMGCPIAAEVPEDFKVRNFVPKTYRKATKVMARDIELAVAAADLAARDAGLVTKGTDPDSDPSYAPDRMGCHIGAGLIAADLDELTAALVTSAGESGKDFDIHHWGQEGMEKLTPLWLLKYLPNMLACHVTIIHDTHGPSNTITCGEASGGLSVGESLRVIQRGQADLCFCGGAESKLNPMAYLRQVMTGRLVNDADSTDPTNAVRPFDQNAKGGVLGEGGGIVTLECVDAFEERGGDPANIYAEVLGFGASQTVNPATRNRTPDAEGRGIVSAARAALREAGLDTDAVDVVIPFGLGHAEWDGPEAAALRTLLGDRLPSVPVLAPKASVGNLGAGSGGFDLCVAAKVLKEQQLPATLNRDHPIDGLGATSADKLDVALVFATGLGGQNTAIVLKKV</sequence>
<comment type="caution">
    <text evidence="5">The sequence shown here is derived from an EMBL/GenBank/DDBJ whole genome shotgun (WGS) entry which is preliminary data.</text>
</comment>
<feature type="domain" description="Ketosynthase family 3 (KS3)" evidence="4">
    <location>
        <begin position="2"/>
        <end position="439"/>
    </location>
</feature>
<dbReference type="InterPro" id="IPR016039">
    <property type="entry name" value="Thiolase-like"/>
</dbReference>
<dbReference type="RefSeq" id="WP_184676864.1">
    <property type="nucleotide sequence ID" value="NZ_JACHGY010000001.1"/>
</dbReference>
<dbReference type="Proteomes" id="UP000541810">
    <property type="component" value="Unassembled WGS sequence"/>
</dbReference>
<evidence type="ECO:0000313" key="5">
    <source>
        <dbReference type="EMBL" id="MBB6429278.1"/>
    </source>
</evidence>
<dbReference type="GO" id="GO:0004315">
    <property type="term" value="F:3-oxoacyl-[acyl-carrier-protein] synthase activity"/>
    <property type="evidence" value="ECO:0007669"/>
    <property type="project" value="UniProtKB-EC"/>
</dbReference>
<reference evidence="5 6" key="1">
    <citation type="submission" date="2020-08" db="EMBL/GenBank/DDBJ databases">
        <title>Genomic Encyclopedia of Type Strains, Phase IV (KMG-IV): sequencing the most valuable type-strain genomes for metagenomic binning, comparative biology and taxonomic classification.</title>
        <authorList>
            <person name="Goeker M."/>
        </authorList>
    </citation>
    <scope>NUCLEOTIDE SEQUENCE [LARGE SCALE GENOMIC DNA]</scope>
    <source>
        <strain evidence="5 6">DSM 103725</strain>
    </source>
</reference>
<dbReference type="EMBL" id="JACHGY010000001">
    <property type="protein sequence ID" value="MBB6429278.1"/>
    <property type="molecule type" value="Genomic_DNA"/>
</dbReference>
<keyword evidence="6" id="KW-1185">Reference proteome</keyword>